<sequence length="403" mass="45079">MLAWSAAVCRPIHRYFLARIHDWPWMGGFGTFRRRLSSRGAFADFPVRDMKLRPDEYYHESRCSSNGAGSANRTAKRKGSFFVNTQEIPEPLSIAEEGGITRTLELSQITSRRGALFPWPPEAALMPQYLLTSDEYTSVSSDSVDKPKSRLESIPFHSTHQLYTPPRRCAIVPTKSMRNAPVSYWPKTIFKSREGTSPRSPNHPKTYGSSPLHLMSGSIDSGHCSILEHATPLPVARPRGWSIPHHGNTSTSKNNNKTTSNNHRLTGSLVSPRQSVAASLSENDNRSLRWSTASEASYYNSHNHLRDTFEPLGLSAPPRAAFLRRCSHLKPPVFQPIKWRRSRDQHRGSSDLLSICPPPPPGKVHSMREFGQWSPTAVRTAKGDSRFSTVVDGNEEEGEAGRI</sequence>
<evidence type="ECO:0000313" key="3">
    <source>
        <dbReference type="Proteomes" id="UP001444661"/>
    </source>
</evidence>
<reference evidence="2 3" key="1">
    <citation type="submission" date="2023-01" db="EMBL/GenBank/DDBJ databases">
        <title>Analysis of 21 Apiospora genomes using comparative genomics revels a genus with tremendous synthesis potential of carbohydrate active enzymes and secondary metabolites.</title>
        <authorList>
            <person name="Sorensen T."/>
        </authorList>
    </citation>
    <scope>NUCLEOTIDE SEQUENCE [LARGE SCALE GENOMIC DNA]</scope>
    <source>
        <strain evidence="2 3">CBS 33761</strain>
    </source>
</reference>
<feature type="compositionally biased region" description="Low complexity" evidence="1">
    <location>
        <begin position="248"/>
        <end position="262"/>
    </location>
</feature>
<feature type="region of interest" description="Disordered" evidence="1">
    <location>
        <begin position="191"/>
        <end position="214"/>
    </location>
</feature>
<keyword evidence="3" id="KW-1185">Reference proteome</keyword>
<evidence type="ECO:0000313" key="2">
    <source>
        <dbReference type="EMBL" id="KAK8043512.1"/>
    </source>
</evidence>
<feature type="compositionally biased region" description="Polar residues" evidence="1">
    <location>
        <begin position="263"/>
        <end position="273"/>
    </location>
</feature>
<accession>A0ABR1TA83</accession>
<protein>
    <submittedName>
        <fullName evidence="2">Uncharacterized protein</fullName>
    </submittedName>
</protein>
<proteinExistence type="predicted"/>
<evidence type="ECO:0000256" key="1">
    <source>
        <dbReference type="SAM" id="MobiDB-lite"/>
    </source>
</evidence>
<dbReference type="Proteomes" id="UP001444661">
    <property type="component" value="Unassembled WGS sequence"/>
</dbReference>
<feature type="region of interest" description="Disordered" evidence="1">
    <location>
        <begin position="237"/>
        <end position="273"/>
    </location>
</feature>
<name>A0ABR1TA83_9PEZI</name>
<dbReference type="EMBL" id="JAQQWK010000004">
    <property type="protein sequence ID" value="KAK8043512.1"/>
    <property type="molecule type" value="Genomic_DNA"/>
</dbReference>
<organism evidence="2 3">
    <name type="scientific">Apiospora rasikravindrae</name>
    <dbReference type="NCBI Taxonomy" id="990691"/>
    <lineage>
        <taxon>Eukaryota</taxon>
        <taxon>Fungi</taxon>
        <taxon>Dikarya</taxon>
        <taxon>Ascomycota</taxon>
        <taxon>Pezizomycotina</taxon>
        <taxon>Sordariomycetes</taxon>
        <taxon>Xylariomycetidae</taxon>
        <taxon>Amphisphaeriales</taxon>
        <taxon>Apiosporaceae</taxon>
        <taxon>Apiospora</taxon>
    </lineage>
</organism>
<comment type="caution">
    <text evidence="2">The sequence shown here is derived from an EMBL/GenBank/DDBJ whole genome shotgun (WGS) entry which is preliminary data.</text>
</comment>
<gene>
    <name evidence="2" type="ORF">PG993_005942</name>
</gene>